<feature type="domain" description="RNase H type-1" evidence="1">
    <location>
        <begin position="53"/>
        <end position="170"/>
    </location>
</feature>
<sequence length="203" mass="22986">MSRVKLIGDMKEEIEQWFQLNNISSSEVTANTNLQHCESWSPVENGAIKCNVHANWINAHLHSGVAWIARDHYGNVTHHARDAIVHAPNHFIAELRCIIYAMTSLSDLGVTSVILSSDYTEVIEAIKSPLQWLRHRGLLQQVIQLKEKFQTITFEDEKVAANGIARDIARSVLRDGRFQSYLAMGGPSWLHDKIAREKHPSNI</sequence>
<reference evidence="3" key="2">
    <citation type="submission" date="2025-08" db="UniProtKB">
        <authorList>
            <consortium name="RefSeq"/>
        </authorList>
    </citation>
    <scope>IDENTIFICATION</scope>
    <source>
        <tissue evidence="3">Leaf</tissue>
    </source>
</reference>
<gene>
    <name evidence="3" type="primary">LOC108834582</name>
</gene>
<dbReference type="InterPro" id="IPR052929">
    <property type="entry name" value="RNase_H-like_EbsB-rel"/>
</dbReference>
<dbReference type="PANTHER" id="PTHR47074">
    <property type="entry name" value="BNAC02G40300D PROTEIN"/>
    <property type="match status" value="1"/>
</dbReference>
<dbReference type="InterPro" id="IPR012337">
    <property type="entry name" value="RNaseH-like_sf"/>
</dbReference>
<dbReference type="PANTHER" id="PTHR47074:SF53">
    <property type="entry name" value="REVERSE TRANSCRIPTASE-LIKE PROTEIN"/>
    <property type="match status" value="1"/>
</dbReference>
<dbReference type="RefSeq" id="XP_018463416.1">
    <property type="nucleotide sequence ID" value="XM_018607914.1"/>
</dbReference>
<protein>
    <submittedName>
        <fullName evidence="3">Uncharacterized protein LOC108834582</fullName>
    </submittedName>
</protein>
<dbReference type="GeneID" id="108834582"/>
<dbReference type="AlphaFoldDB" id="A0A6J0LVL0"/>
<name>A0A6J0LVL0_RAPSA</name>
<dbReference type="SUPFAM" id="SSF53098">
    <property type="entry name" value="Ribonuclease H-like"/>
    <property type="match status" value="1"/>
</dbReference>
<organism evidence="2 3">
    <name type="scientific">Raphanus sativus</name>
    <name type="common">Radish</name>
    <name type="synonym">Raphanus raphanistrum var. sativus</name>
    <dbReference type="NCBI Taxonomy" id="3726"/>
    <lineage>
        <taxon>Eukaryota</taxon>
        <taxon>Viridiplantae</taxon>
        <taxon>Streptophyta</taxon>
        <taxon>Embryophyta</taxon>
        <taxon>Tracheophyta</taxon>
        <taxon>Spermatophyta</taxon>
        <taxon>Magnoliopsida</taxon>
        <taxon>eudicotyledons</taxon>
        <taxon>Gunneridae</taxon>
        <taxon>Pentapetalae</taxon>
        <taxon>rosids</taxon>
        <taxon>malvids</taxon>
        <taxon>Brassicales</taxon>
        <taxon>Brassicaceae</taxon>
        <taxon>Brassiceae</taxon>
        <taxon>Raphanus</taxon>
    </lineage>
</organism>
<dbReference type="Gene3D" id="3.30.420.10">
    <property type="entry name" value="Ribonuclease H-like superfamily/Ribonuclease H"/>
    <property type="match status" value="1"/>
</dbReference>
<dbReference type="GO" id="GO:0003676">
    <property type="term" value="F:nucleic acid binding"/>
    <property type="evidence" value="ECO:0007669"/>
    <property type="project" value="InterPro"/>
</dbReference>
<dbReference type="OrthoDB" id="1107273at2759"/>
<accession>A0A6J0LVL0</accession>
<dbReference type="KEGG" id="rsz:108834582"/>
<dbReference type="CDD" id="cd06222">
    <property type="entry name" value="RNase_H_like"/>
    <property type="match status" value="1"/>
</dbReference>
<dbReference type="InterPro" id="IPR002156">
    <property type="entry name" value="RNaseH_domain"/>
</dbReference>
<dbReference type="GO" id="GO:0004523">
    <property type="term" value="F:RNA-DNA hybrid ribonuclease activity"/>
    <property type="evidence" value="ECO:0007669"/>
    <property type="project" value="InterPro"/>
</dbReference>
<evidence type="ECO:0000259" key="1">
    <source>
        <dbReference type="Pfam" id="PF13456"/>
    </source>
</evidence>
<dbReference type="Proteomes" id="UP000504610">
    <property type="component" value="Chromosome 2"/>
</dbReference>
<evidence type="ECO:0000313" key="2">
    <source>
        <dbReference type="Proteomes" id="UP000504610"/>
    </source>
</evidence>
<evidence type="ECO:0000313" key="3">
    <source>
        <dbReference type="RefSeq" id="XP_018463416.1"/>
    </source>
</evidence>
<reference evidence="2" key="1">
    <citation type="journal article" date="2019" name="Database">
        <title>The radish genome database (RadishGD): an integrated information resource for radish genomics.</title>
        <authorList>
            <person name="Yu H.J."/>
            <person name="Baek S."/>
            <person name="Lee Y.J."/>
            <person name="Cho A."/>
            <person name="Mun J.H."/>
        </authorList>
    </citation>
    <scope>NUCLEOTIDE SEQUENCE [LARGE SCALE GENOMIC DNA]</scope>
    <source>
        <strain evidence="2">cv. WK10039</strain>
    </source>
</reference>
<keyword evidence="2" id="KW-1185">Reference proteome</keyword>
<dbReference type="InterPro" id="IPR044730">
    <property type="entry name" value="RNase_H-like_dom_plant"/>
</dbReference>
<proteinExistence type="predicted"/>
<dbReference type="InterPro" id="IPR036397">
    <property type="entry name" value="RNaseH_sf"/>
</dbReference>
<dbReference type="Pfam" id="PF13456">
    <property type="entry name" value="RVT_3"/>
    <property type="match status" value="1"/>
</dbReference>